<dbReference type="PROSITE" id="PS00687">
    <property type="entry name" value="ALDEHYDE_DEHYDR_GLU"/>
    <property type="match status" value="1"/>
</dbReference>
<dbReference type="InterPro" id="IPR016163">
    <property type="entry name" value="Ald_DH_C"/>
</dbReference>
<comment type="function">
    <text evidence="11">Involved in the biosynthesis of the osmoprotectant glycine betaine. Catalyzes the irreversible oxidation of betaine aldehyde to the corresponding acid.</text>
</comment>
<evidence type="ECO:0000256" key="11">
    <source>
        <dbReference type="HAMAP-Rule" id="MF_00804"/>
    </source>
</evidence>
<dbReference type="UniPathway" id="UPA00529">
    <property type="reaction ID" value="UER00386"/>
</dbReference>
<reference evidence="16" key="1">
    <citation type="submission" date="2017-04" db="EMBL/GenBank/DDBJ databases">
        <authorList>
            <person name="Varghese N."/>
            <person name="Submissions S."/>
        </authorList>
    </citation>
    <scope>NUCLEOTIDE SEQUENCE [LARGE SCALE GENOMIC DNA]</scope>
    <source>
        <strain evidence="16">Ballard 720</strain>
    </source>
</reference>
<comment type="subunit">
    <text evidence="10 11">Dimer of dimers.</text>
</comment>
<name>A0A1X7E7K0_TRICW</name>
<feature type="binding site" evidence="11">
    <location>
        <position position="389"/>
    </location>
    <ligand>
        <name>NAD(+)</name>
        <dbReference type="ChEBI" id="CHEBI:57540"/>
    </ligand>
</feature>
<feature type="binding site" evidence="11">
    <location>
        <begin position="232"/>
        <end position="235"/>
    </location>
    <ligand>
        <name>NAD(+)</name>
        <dbReference type="ChEBI" id="CHEBI:57540"/>
    </ligand>
</feature>
<dbReference type="PANTHER" id="PTHR11699">
    <property type="entry name" value="ALDEHYDE DEHYDROGENASE-RELATED"/>
    <property type="match status" value="1"/>
</dbReference>
<evidence type="ECO:0000256" key="3">
    <source>
        <dbReference type="ARBA" id="ARBA00022857"/>
    </source>
</evidence>
<feature type="binding site" evidence="11">
    <location>
        <position position="459"/>
    </location>
    <ligand>
        <name>K(+)</name>
        <dbReference type="ChEBI" id="CHEBI:29103"/>
        <label>2</label>
    </ligand>
</feature>
<accession>A0A1X7E7K0</accession>
<proteinExistence type="inferred from homology"/>
<evidence type="ECO:0000256" key="5">
    <source>
        <dbReference type="ARBA" id="ARBA00023002"/>
    </source>
</evidence>
<dbReference type="Proteomes" id="UP000192911">
    <property type="component" value="Unassembled WGS sequence"/>
</dbReference>
<dbReference type="Gene3D" id="3.40.605.10">
    <property type="entry name" value="Aldehyde Dehydrogenase, Chain A, domain 1"/>
    <property type="match status" value="1"/>
</dbReference>
<keyword evidence="2 11" id="KW-0479">Metal-binding</keyword>
<comment type="pathway">
    <text evidence="11">Amine and polyamine biosynthesis; betaine biosynthesis via choline pathway; betaine from betaine aldehyde: step 1/1.</text>
</comment>
<feature type="site" description="Seems to be a necessary countercharge to the potassium cations" evidence="11">
    <location>
        <position position="250"/>
    </location>
</feature>
<dbReference type="GO" id="GO:0019285">
    <property type="term" value="P:glycine betaine biosynthetic process from choline"/>
    <property type="evidence" value="ECO:0007669"/>
    <property type="project" value="UniProtKB-UniRule"/>
</dbReference>
<dbReference type="GO" id="GO:0046872">
    <property type="term" value="F:metal ion binding"/>
    <property type="evidence" value="ECO:0007669"/>
    <property type="project" value="UniProtKB-KW"/>
</dbReference>
<dbReference type="GeneID" id="95553906"/>
<evidence type="ECO:0000256" key="4">
    <source>
        <dbReference type="ARBA" id="ARBA00022958"/>
    </source>
</evidence>
<protein>
    <recommendedName>
        <fullName evidence="11">Betaine aldehyde dehydrogenase</fullName>
        <shortName evidence="11">BADH</shortName>
        <ecNumber evidence="11">1.2.1.8</ecNumber>
    </recommendedName>
</protein>
<dbReference type="FunFam" id="3.40.309.10:FF:000014">
    <property type="entry name" value="NAD/NADP-dependent betaine aldehyde dehydrogenase"/>
    <property type="match status" value="1"/>
</dbReference>
<sequence length="492" mass="52788">MSPSSVYGLQRLYIGGTYADAAGDITFDSFDPATGERLATIQQASAADVERAVASARQGQREWAAMSAMARSRVLRRAVELLRARNDELAELEMRDTGKPIAETRSVDIVTGADVIEYYAGLAAAIEGAQIPLREDSFVYTRREPLGVCAGIGAWNYPIQIACWKSAPALAAGNAMIFKPSELTPLSALKLAEIYTEAGLPAGVFNVLQGDGSVGALIAGHEGIAKVSFTGGVETGKKVMALAGASSLKDVTMELGGKSPLIVFDDADLARAADIAVTANFFSAGQVCTNGTRVFADRRIKHEFEALVLERVQRIRVGKPCDPQTNFGPLASAAQLDKVLGYIESARREGARLVAGGHRLVEGDYASGQYVAPTVFADCRDDMRVVREEVFGPVMCLLEFDDEDEVIARANATHYGLAAGVVTERLARAHRVIHRLEAGICWINTWGESPAEMPVGGYKQSGVGRENGLTTLEHYTQIKSVQVELGPYRPAF</sequence>
<evidence type="ECO:0000256" key="6">
    <source>
        <dbReference type="ARBA" id="ARBA00023027"/>
    </source>
</evidence>
<feature type="domain" description="Aldehyde dehydrogenase" evidence="14">
    <location>
        <begin position="25"/>
        <end position="481"/>
    </location>
</feature>
<keyword evidence="16" id="KW-1185">Reference proteome</keyword>
<keyword evidence="7 11" id="KW-0558">Oxidation</keyword>
<comment type="catalytic activity">
    <reaction evidence="8">
        <text>betaine aldehyde + NADP(+) + H2O = glycine betaine + NADPH + 2 H(+)</text>
        <dbReference type="Rhea" id="RHEA:30067"/>
        <dbReference type="ChEBI" id="CHEBI:15377"/>
        <dbReference type="ChEBI" id="CHEBI:15378"/>
        <dbReference type="ChEBI" id="CHEBI:15710"/>
        <dbReference type="ChEBI" id="CHEBI:17750"/>
        <dbReference type="ChEBI" id="CHEBI:57783"/>
        <dbReference type="ChEBI" id="CHEBI:58349"/>
    </reaction>
    <physiologicalReaction direction="left-to-right" evidence="8">
        <dbReference type="Rhea" id="RHEA:30068"/>
    </physiologicalReaction>
</comment>
<organism evidence="15 16">
    <name type="scientific">Trinickia caryophylli</name>
    <name type="common">Paraburkholderia caryophylli</name>
    <dbReference type="NCBI Taxonomy" id="28094"/>
    <lineage>
        <taxon>Bacteria</taxon>
        <taxon>Pseudomonadati</taxon>
        <taxon>Pseudomonadota</taxon>
        <taxon>Betaproteobacteria</taxon>
        <taxon>Burkholderiales</taxon>
        <taxon>Burkholderiaceae</taxon>
        <taxon>Trinickia</taxon>
    </lineage>
</organism>
<dbReference type="OrthoDB" id="6187633at2"/>
<dbReference type="FunFam" id="3.40.605.10:FF:000007">
    <property type="entry name" value="NAD/NADP-dependent betaine aldehyde dehydrogenase"/>
    <property type="match status" value="1"/>
</dbReference>
<evidence type="ECO:0000256" key="8">
    <source>
        <dbReference type="ARBA" id="ARBA00051919"/>
    </source>
</evidence>
<dbReference type="SUPFAM" id="SSF53720">
    <property type="entry name" value="ALDH-like"/>
    <property type="match status" value="1"/>
</dbReference>
<comment type="similarity">
    <text evidence="1 11 13">Belongs to the aldehyde dehydrogenase family.</text>
</comment>
<feature type="active site" description="Nucleophile" evidence="11">
    <location>
        <position position="288"/>
    </location>
</feature>
<comment type="catalytic activity">
    <reaction evidence="9">
        <text>betaine aldehyde + NAD(+) + H2O = glycine betaine + NADH + 2 H(+)</text>
        <dbReference type="Rhea" id="RHEA:15305"/>
        <dbReference type="ChEBI" id="CHEBI:15377"/>
        <dbReference type="ChEBI" id="CHEBI:15378"/>
        <dbReference type="ChEBI" id="CHEBI:15710"/>
        <dbReference type="ChEBI" id="CHEBI:17750"/>
        <dbReference type="ChEBI" id="CHEBI:57540"/>
        <dbReference type="ChEBI" id="CHEBI:57945"/>
        <dbReference type="EC" id="1.2.1.8"/>
    </reaction>
    <physiologicalReaction direction="left-to-right" evidence="9">
        <dbReference type="Rhea" id="RHEA:15306"/>
    </physiologicalReaction>
</comment>
<dbReference type="InterPro" id="IPR029510">
    <property type="entry name" value="Ald_DH_CS_GLU"/>
</dbReference>
<evidence type="ECO:0000259" key="14">
    <source>
        <dbReference type="Pfam" id="PF00171"/>
    </source>
</evidence>
<keyword evidence="3 11" id="KW-0521">NADP</keyword>
<feature type="active site" description="Proton acceptor" evidence="11">
    <location>
        <position position="254"/>
    </location>
</feature>
<keyword evidence="6 11" id="KW-0520">NAD</keyword>
<dbReference type="Pfam" id="PF00171">
    <property type="entry name" value="Aldedh"/>
    <property type="match status" value="1"/>
</dbReference>
<evidence type="ECO:0000256" key="12">
    <source>
        <dbReference type="PROSITE-ProRule" id="PRU10007"/>
    </source>
</evidence>
<dbReference type="InterPro" id="IPR011264">
    <property type="entry name" value="BADH"/>
</dbReference>
<evidence type="ECO:0000256" key="1">
    <source>
        <dbReference type="ARBA" id="ARBA00009986"/>
    </source>
</evidence>
<dbReference type="HAMAP" id="MF_00804">
    <property type="entry name" value="BADH"/>
    <property type="match status" value="1"/>
</dbReference>
<evidence type="ECO:0000256" key="10">
    <source>
        <dbReference type="ARBA" id="ARBA00065931"/>
    </source>
</evidence>
<dbReference type="NCBIfam" id="NF009725">
    <property type="entry name" value="PRK13252.1"/>
    <property type="match status" value="1"/>
</dbReference>
<feature type="active site" description="Charge relay system" evidence="11">
    <location>
        <position position="466"/>
    </location>
</feature>
<feature type="binding site" evidence="11">
    <location>
        <begin position="153"/>
        <end position="155"/>
    </location>
    <ligand>
        <name>NAD(+)</name>
        <dbReference type="ChEBI" id="CHEBI:57540"/>
    </ligand>
</feature>
<dbReference type="STRING" id="28094.SAMN06295900_10510"/>
<evidence type="ECO:0000256" key="13">
    <source>
        <dbReference type="RuleBase" id="RU003345"/>
    </source>
</evidence>
<dbReference type="NCBIfam" id="TIGR01804">
    <property type="entry name" value="BADH"/>
    <property type="match status" value="1"/>
</dbReference>
<dbReference type="RefSeq" id="WP_085227288.1">
    <property type="nucleotide sequence ID" value="NZ_BSQD01000004.1"/>
</dbReference>
<feature type="binding site" evidence="11">
    <location>
        <position position="29"/>
    </location>
    <ligand>
        <name>K(+)</name>
        <dbReference type="ChEBI" id="CHEBI:29103"/>
        <label>1</label>
    </ligand>
</feature>
<dbReference type="PROSITE" id="PS00070">
    <property type="entry name" value="ALDEHYDE_DEHYDR_CYS"/>
    <property type="match status" value="1"/>
</dbReference>
<dbReference type="GO" id="GO:0008802">
    <property type="term" value="F:betaine-aldehyde dehydrogenase (NAD+) activity"/>
    <property type="evidence" value="ECO:0007669"/>
    <property type="project" value="UniProtKB-UniRule"/>
</dbReference>
<comment type="caution">
    <text evidence="11">Lacks conserved residue(s) required for the propagation of feature annotation.</text>
</comment>
<feature type="binding site" evidence="11">
    <location>
        <begin position="179"/>
        <end position="182"/>
    </location>
    <ligand>
        <name>NAD(+)</name>
        <dbReference type="ChEBI" id="CHEBI:57540"/>
    </ligand>
</feature>
<dbReference type="EMBL" id="FXAH01000005">
    <property type="protein sequence ID" value="SMF28619.1"/>
    <property type="molecule type" value="Genomic_DNA"/>
</dbReference>
<comment type="cofactor">
    <cofactor evidence="11">
        <name>K(+)</name>
        <dbReference type="ChEBI" id="CHEBI:29103"/>
    </cofactor>
    <text evidence="11">Binds 2 potassium ions per subunit.</text>
</comment>
<evidence type="ECO:0000313" key="16">
    <source>
        <dbReference type="Proteomes" id="UP000192911"/>
    </source>
</evidence>
<feature type="binding site" evidence="11">
    <location>
        <position position="462"/>
    </location>
    <ligand>
        <name>K(+)</name>
        <dbReference type="ChEBI" id="CHEBI:29103"/>
        <label>2</label>
    </ligand>
</feature>
<dbReference type="CDD" id="cd07090">
    <property type="entry name" value="ALDH_F9_TMBADH"/>
    <property type="match status" value="1"/>
</dbReference>
<dbReference type="Gene3D" id="3.40.309.10">
    <property type="entry name" value="Aldehyde Dehydrogenase, Chain A, domain 2"/>
    <property type="match status" value="1"/>
</dbReference>
<evidence type="ECO:0000256" key="2">
    <source>
        <dbReference type="ARBA" id="ARBA00022723"/>
    </source>
</evidence>
<feature type="binding site" evidence="11">
    <location>
        <position position="248"/>
    </location>
    <ligand>
        <name>K(+)</name>
        <dbReference type="ChEBI" id="CHEBI:29103"/>
        <label>2</label>
    </ligand>
</feature>
<feature type="active site" evidence="12">
    <location>
        <position position="254"/>
    </location>
</feature>
<feature type="modified residue" description="Cysteine sulfenic acid (-SOH)" evidence="11">
    <location>
        <position position="288"/>
    </location>
</feature>
<evidence type="ECO:0000256" key="7">
    <source>
        <dbReference type="ARBA" id="ARBA00023097"/>
    </source>
</evidence>
<feature type="active site" description="Charge relay system" evidence="11">
    <location>
        <position position="165"/>
    </location>
</feature>
<dbReference type="InterPro" id="IPR015590">
    <property type="entry name" value="Aldehyde_DH_dom"/>
</dbReference>
<evidence type="ECO:0000313" key="15">
    <source>
        <dbReference type="EMBL" id="SMF28619.1"/>
    </source>
</evidence>
<feature type="binding site" description="covalent" evidence="11">
    <location>
        <position position="288"/>
    </location>
    <ligand>
        <name>NAD(+)</name>
        <dbReference type="ChEBI" id="CHEBI:57540"/>
    </ligand>
</feature>
<dbReference type="InterPro" id="IPR016161">
    <property type="entry name" value="Ald_DH/histidinol_DH"/>
</dbReference>
<feature type="binding site" evidence="11">
    <location>
        <position position="256"/>
    </location>
    <ligand>
        <name>NAD(+)</name>
        <dbReference type="ChEBI" id="CHEBI:57540"/>
    </ligand>
</feature>
<gene>
    <name evidence="11" type="primary">betB</name>
    <name evidence="15" type="ORF">SAMN06295900_10510</name>
</gene>
<dbReference type="InterPro" id="IPR016160">
    <property type="entry name" value="Ald_DH_CS_CYS"/>
</dbReference>
<dbReference type="EC" id="1.2.1.8" evidence="11"/>
<evidence type="ECO:0000256" key="9">
    <source>
        <dbReference type="ARBA" id="ARBA00052192"/>
    </source>
</evidence>
<keyword evidence="5 11" id="KW-0560">Oxidoreductase</keyword>
<keyword evidence="4 11" id="KW-0630">Potassium</keyword>
<dbReference type="InterPro" id="IPR016162">
    <property type="entry name" value="Ald_DH_N"/>
</dbReference>
<dbReference type="AlphaFoldDB" id="A0A1X7E7K0"/>
<feature type="binding site" evidence="11">
    <location>
        <position position="96"/>
    </location>
    <ligand>
        <name>K(+)</name>
        <dbReference type="ChEBI" id="CHEBI:29103"/>
        <label>1</label>
    </ligand>
</feature>